<feature type="transmembrane region" description="Helical" evidence="7">
    <location>
        <begin position="236"/>
        <end position="253"/>
    </location>
</feature>
<feature type="transmembrane region" description="Helical" evidence="7">
    <location>
        <begin position="265"/>
        <end position="296"/>
    </location>
</feature>
<dbReference type="HOGENOM" id="CLU_000960_28_2_11"/>
<name>E4N489_KITSK</name>
<evidence type="ECO:0000256" key="1">
    <source>
        <dbReference type="ARBA" id="ARBA00004651"/>
    </source>
</evidence>
<dbReference type="Gene3D" id="1.20.1720.10">
    <property type="entry name" value="Multidrug resistance protein D"/>
    <property type="match status" value="1"/>
</dbReference>
<feature type="transmembrane region" description="Helical" evidence="7">
    <location>
        <begin position="58"/>
        <end position="77"/>
    </location>
</feature>
<evidence type="ECO:0000256" key="6">
    <source>
        <dbReference type="ARBA" id="ARBA00023251"/>
    </source>
</evidence>
<keyword evidence="3 7" id="KW-0812">Transmembrane</keyword>
<evidence type="ECO:0000256" key="3">
    <source>
        <dbReference type="ARBA" id="ARBA00022692"/>
    </source>
</evidence>
<keyword evidence="5 7" id="KW-0472">Membrane</keyword>
<evidence type="ECO:0000256" key="5">
    <source>
        <dbReference type="ARBA" id="ARBA00023136"/>
    </source>
</evidence>
<dbReference type="GO" id="GO:0022857">
    <property type="term" value="F:transmembrane transporter activity"/>
    <property type="evidence" value="ECO:0007669"/>
    <property type="project" value="InterPro"/>
</dbReference>
<comment type="subcellular location">
    <subcellularLocation>
        <location evidence="1">Cell membrane</location>
        <topology evidence="1">Multi-pass membrane protein</topology>
    </subcellularLocation>
</comment>
<feature type="transmembrane region" description="Helical" evidence="7">
    <location>
        <begin position="118"/>
        <end position="139"/>
    </location>
</feature>
<evidence type="ECO:0000313" key="10">
    <source>
        <dbReference type="Proteomes" id="UP000007076"/>
    </source>
</evidence>
<proteinExistence type="predicted"/>
<keyword evidence="2" id="KW-0813">Transport</keyword>
<feature type="transmembrane region" description="Helical" evidence="7">
    <location>
        <begin position="89"/>
        <end position="112"/>
    </location>
</feature>
<dbReference type="PROSITE" id="PS50850">
    <property type="entry name" value="MFS"/>
    <property type="match status" value="1"/>
</dbReference>
<dbReference type="Proteomes" id="UP000007076">
    <property type="component" value="Chromosome"/>
</dbReference>
<dbReference type="RefSeq" id="WP_014133341.1">
    <property type="nucleotide sequence ID" value="NC_016109.1"/>
</dbReference>
<evidence type="ECO:0000256" key="7">
    <source>
        <dbReference type="SAM" id="Phobius"/>
    </source>
</evidence>
<keyword evidence="6" id="KW-0046">Antibiotic resistance</keyword>
<feature type="transmembrane region" description="Helical" evidence="7">
    <location>
        <begin position="180"/>
        <end position="199"/>
    </location>
</feature>
<protein>
    <submittedName>
        <fullName evidence="9">Putative drug resistance protein</fullName>
    </submittedName>
</protein>
<reference evidence="9 10" key="1">
    <citation type="journal article" date="2010" name="DNA Res.">
        <title>Genome sequence of Kitasatospora setae NBRC 14216T: an evolutionary snapshot of the family Streptomycetaceae.</title>
        <authorList>
            <person name="Ichikawa N."/>
            <person name="Oguchi A."/>
            <person name="Ikeda H."/>
            <person name="Ishikawa J."/>
            <person name="Kitani S."/>
            <person name="Watanabe Y."/>
            <person name="Nakamura S."/>
            <person name="Katano Y."/>
            <person name="Kishi E."/>
            <person name="Sasagawa M."/>
            <person name="Ankai A."/>
            <person name="Fukui S."/>
            <person name="Hashimoto Y."/>
            <person name="Kamata S."/>
            <person name="Otoguro M."/>
            <person name="Tanikawa S."/>
            <person name="Nihira T."/>
            <person name="Horinouchi S."/>
            <person name="Ohnishi Y."/>
            <person name="Hayakawa M."/>
            <person name="Kuzuyama T."/>
            <person name="Arisawa A."/>
            <person name="Nomoto F."/>
            <person name="Miura H."/>
            <person name="Takahashi Y."/>
            <person name="Fujita N."/>
        </authorList>
    </citation>
    <scope>NUCLEOTIDE SEQUENCE [LARGE SCALE GENOMIC DNA]</scope>
    <source>
        <strain evidence="10">ATCC 33774 / DSM 43861 / JCM 3304 / KCC A-0304 / NBRC 14216 / KM-6054</strain>
    </source>
</reference>
<feature type="transmembrane region" description="Helical" evidence="7">
    <location>
        <begin position="211"/>
        <end position="230"/>
    </location>
</feature>
<dbReference type="SUPFAM" id="SSF103473">
    <property type="entry name" value="MFS general substrate transporter"/>
    <property type="match status" value="1"/>
</dbReference>
<gene>
    <name evidence="9" type="ordered locus">KSE_01690</name>
</gene>
<dbReference type="Pfam" id="PF07690">
    <property type="entry name" value="MFS_1"/>
    <property type="match status" value="1"/>
</dbReference>
<feature type="transmembrane region" description="Helical" evidence="7">
    <location>
        <begin position="363"/>
        <end position="389"/>
    </location>
</feature>
<dbReference type="InterPro" id="IPR036259">
    <property type="entry name" value="MFS_trans_sf"/>
</dbReference>
<accession>E4N489</accession>
<keyword evidence="10" id="KW-1185">Reference proteome</keyword>
<feature type="transmembrane region" description="Helical" evidence="7">
    <location>
        <begin position="410"/>
        <end position="431"/>
    </location>
</feature>
<evidence type="ECO:0000256" key="2">
    <source>
        <dbReference type="ARBA" id="ARBA00022448"/>
    </source>
</evidence>
<evidence type="ECO:0000259" key="8">
    <source>
        <dbReference type="PROSITE" id="PS50850"/>
    </source>
</evidence>
<dbReference type="STRING" id="452652.KSE_01690"/>
<evidence type="ECO:0000256" key="4">
    <source>
        <dbReference type="ARBA" id="ARBA00022989"/>
    </source>
</evidence>
<dbReference type="PANTHER" id="PTHR42718">
    <property type="entry name" value="MAJOR FACILITATOR SUPERFAMILY MULTIDRUG TRANSPORTER MFSC"/>
    <property type="match status" value="1"/>
</dbReference>
<sequence length="467" mass="45257">MSTTSLPTTTAVPSGSPPGRSRALLGLSLSYFAVLLDTTVLAVAEPDLAASLGSSTAGLQWVVSAYSVAFGAVLLSAGTVADRFGAHRLFRVGAAAFGAASLLCALAPGVWVLVAARALLGVAAAVSVPAGMALLGVLYPVPAERARAVSVWAAVSGAAMVCGPVLGGALVGWFGWRSVFWLNVPLTVLVLVLTASSAVRAPGRPGRVDWWSQAGLVVALALLTDALIAAGSDGGWHVGVSGAGAVLAGGWFARRERAGELRRGLLAAAGVRAALVAGAAVNFAVLGVLFVLPLVFGRSWGWSAALAGAAFLPMTVSPACVPLLLTGRLVARVGPWRPVAAGLVLLAAGCAGAGAALGRGAPYGVLAVALGAVGLGVALSLPALVAGVVGAAPAGTAGSASGLLNAARQVGASLGVAVAGALVGGAAGGAAPGRAGSAGALLVAAAVCAVAVLPVLRLVGRVPRTPS</sequence>
<feature type="transmembrane region" description="Helical" evidence="7">
    <location>
        <begin position="338"/>
        <end position="357"/>
    </location>
</feature>
<feature type="domain" description="Major facilitator superfamily (MFS) profile" evidence="8">
    <location>
        <begin position="23"/>
        <end position="463"/>
    </location>
</feature>
<dbReference type="InterPro" id="IPR020846">
    <property type="entry name" value="MFS_dom"/>
</dbReference>
<dbReference type="GO" id="GO:0046677">
    <property type="term" value="P:response to antibiotic"/>
    <property type="evidence" value="ECO:0007669"/>
    <property type="project" value="UniProtKB-KW"/>
</dbReference>
<dbReference type="AlphaFoldDB" id="E4N489"/>
<organism evidence="9 10">
    <name type="scientific">Kitasatospora setae (strain ATCC 33774 / DSM 43861 / JCM 3304 / KCC A-0304 / NBRC 14216 / KM-6054)</name>
    <name type="common">Streptomyces setae</name>
    <dbReference type="NCBI Taxonomy" id="452652"/>
    <lineage>
        <taxon>Bacteria</taxon>
        <taxon>Bacillati</taxon>
        <taxon>Actinomycetota</taxon>
        <taxon>Actinomycetes</taxon>
        <taxon>Kitasatosporales</taxon>
        <taxon>Streptomycetaceae</taxon>
        <taxon>Kitasatospora</taxon>
    </lineage>
</organism>
<dbReference type="KEGG" id="ksk:KSE_01690"/>
<dbReference type="InterPro" id="IPR011701">
    <property type="entry name" value="MFS"/>
</dbReference>
<feature type="transmembrane region" description="Helical" evidence="7">
    <location>
        <begin position="437"/>
        <end position="459"/>
    </location>
</feature>
<dbReference type="PANTHER" id="PTHR42718:SF9">
    <property type="entry name" value="MAJOR FACILITATOR SUPERFAMILY MULTIDRUG TRANSPORTER MFSC"/>
    <property type="match status" value="1"/>
</dbReference>
<feature type="transmembrane region" description="Helical" evidence="7">
    <location>
        <begin position="151"/>
        <end position="174"/>
    </location>
</feature>
<dbReference type="CDD" id="cd17321">
    <property type="entry name" value="MFS_MMR_MDR_like"/>
    <property type="match status" value="1"/>
</dbReference>
<feature type="transmembrane region" description="Helical" evidence="7">
    <location>
        <begin position="302"/>
        <end position="326"/>
    </location>
</feature>
<dbReference type="Gene3D" id="1.20.1250.20">
    <property type="entry name" value="MFS general substrate transporter like domains"/>
    <property type="match status" value="1"/>
</dbReference>
<dbReference type="EMBL" id="AP010968">
    <property type="protein sequence ID" value="BAJ26020.1"/>
    <property type="molecule type" value="Genomic_DNA"/>
</dbReference>
<dbReference type="GO" id="GO:0005886">
    <property type="term" value="C:plasma membrane"/>
    <property type="evidence" value="ECO:0007669"/>
    <property type="project" value="UniProtKB-SubCell"/>
</dbReference>
<dbReference type="eggNOG" id="COG0477">
    <property type="taxonomic scope" value="Bacteria"/>
</dbReference>
<keyword evidence="4 7" id="KW-1133">Transmembrane helix</keyword>
<dbReference type="PATRIC" id="fig|452652.3.peg.161"/>
<evidence type="ECO:0000313" key="9">
    <source>
        <dbReference type="EMBL" id="BAJ26020.1"/>
    </source>
</evidence>